<accession>A0AAN9MEK2</accession>
<proteinExistence type="inferred from homology"/>
<evidence type="ECO:0000259" key="5">
    <source>
        <dbReference type="SMART" id="SM00856"/>
    </source>
</evidence>
<dbReference type="Proteomes" id="UP001367508">
    <property type="component" value="Unassembled WGS sequence"/>
</dbReference>
<dbReference type="GO" id="GO:0004857">
    <property type="term" value="F:enzyme inhibitor activity"/>
    <property type="evidence" value="ECO:0007669"/>
    <property type="project" value="InterPro"/>
</dbReference>
<evidence type="ECO:0000256" key="1">
    <source>
        <dbReference type="ARBA" id="ARBA00022729"/>
    </source>
</evidence>
<feature type="domain" description="Pectinesterase inhibitor" evidence="5">
    <location>
        <begin position="28"/>
        <end position="182"/>
    </location>
</feature>
<dbReference type="PANTHER" id="PTHR35357">
    <property type="entry name" value="OS02G0537100 PROTEIN"/>
    <property type="match status" value="1"/>
</dbReference>
<gene>
    <name evidence="6" type="ORF">VNO77_09220</name>
</gene>
<dbReference type="Pfam" id="PF04043">
    <property type="entry name" value="PMEI"/>
    <property type="match status" value="1"/>
</dbReference>
<feature type="chain" id="PRO_5042841916" description="Pectinesterase inhibitor domain-containing protein" evidence="4">
    <location>
        <begin position="28"/>
        <end position="198"/>
    </location>
</feature>
<dbReference type="EMBL" id="JAYMYQ010000002">
    <property type="protein sequence ID" value="KAK7350518.1"/>
    <property type="molecule type" value="Genomic_DNA"/>
</dbReference>
<dbReference type="PANTHER" id="PTHR35357:SF17">
    <property type="entry name" value="PECTINESTERASE INHIBITOR 12"/>
    <property type="match status" value="1"/>
</dbReference>
<feature type="signal peptide" evidence="4">
    <location>
        <begin position="1"/>
        <end position="27"/>
    </location>
</feature>
<evidence type="ECO:0000256" key="3">
    <source>
        <dbReference type="ARBA" id="ARBA00038471"/>
    </source>
</evidence>
<evidence type="ECO:0000313" key="6">
    <source>
        <dbReference type="EMBL" id="KAK7350518.1"/>
    </source>
</evidence>
<evidence type="ECO:0000256" key="4">
    <source>
        <dbReference type="SAM" id="SignalP"/>
    </source>
</evidence>
<organism evidence="6 7">
    <name type="scientific">Canavalia gladiata</name>
    <name type="common">Sword bean</name>
    <name type="synonym">Dolichos gladiatus</name>
    <dbReference type="NCBI Taxonomy" id="3824"/>
    <lineage>
        <taxon>Eukaryota</taxon>
        <taxon>Viridiplantae</taxon>
        <taxon>Streptophyta</taxon>
        <taxon>Embryophyta</taxon>
        <taxon>Tracheophyta</taxon>
        <taxon>Spermatophyta</taxon>
        <taxon>Magnoliopsida</taxon>
        <taxon>eudicotyledons</taxon>
        <taxon>Gunneridae</taxon>
        <taxon>Pentapetalae</taxon>
        <taxon>rosids</taxon>
        <taxon>fabids</taxon>
        <taxon>Fabales</taxon>
        <taxon>Fabaceae</taxon>
        <taxon>Papilionoideae</taxon>
        <taxon>50 kb inversion clade</taxon>
        <taxon>NPAAA clade</taxon>
        <taxon>indigoferoid/millettioid clade</taxon>
        <taxon>Phaseoleae</taxon>
        <taxon>Canavalia</taxon>
    </lineage>
</organism>
<dbReference type="SUPFAM" id="SSF101148">
    <property type="entry name" value="Plant invertase/pectin methylesterase inhibitor"/>
    <property type="match status" value="1"/>
</dbReference>
<sequence length="198" mass="22110">MNPPSSCSSFLLFTLTILLCSLHSCVCANNRLIKQTCKNCSKSDPNISYKFCITSFQSDRRSHWAKTLQELGLLSIKLVRHNVTNTSAHINELLKRKKGLDPFIEECLDDCLEVYSDSISTLRGAIRDYKAMRYADSNVKLSSVLDASTTCEDGFKQKNGVVSPLTKRNKDTFQLSAIALSIVNMLIDADKLKGTLTF</sequence>
<dbReference type="InterPro" id="IPR034088">
    <property type="entry name" value="Pla_a_1-like"/>
</dbReference>
<dbReference type="InterPro" id="IPR006501">
    <property type="entry name" value="Pectinesterase_inhib_dom"/>
</dbReference>
<protein>
    <recommendedName>
        <fullName evidence="5">Pectinesterase inhibitor domain-containing protein</fullName>
    </recommendedName>
</protein>
<dbReference type="Gene3D" id="1.20.140.40">
    <property type="entry name" value="Invertase/pectin methylesterase inhibitor family protein"/>
    <property type="match status" value="1"/>
</dbReference>
<dbReference type="SMART" id="SM00856">
    <property type="entry name" value="PMEI"/>
    <property type="match status" value="1"/>
</dbReference>
<evidence type="ECO:0000313" key="7">
    <source>
        <dbReference type="Proteomes" id="UP001367508"/>
    </source>
</evidence>
<dbReference type="InterPro" id="IPR035513">
    <property type="entry name" value="Invertase/methylesterase_inhib"/>
</dbReference>
<dbReference type="FunFam" id="1.20.140.40:FF:000002">
    <property type="entry name" value="Putative invertase inhibitor"/>
    <property type="match status" value="1"/>
</dbReference>
<comment type="similarity">
    <text evidence="3">Belongs to the PMEI family.</text>
</comment>
<dbReference type="NCBIfam" id="TIGR01614">
    <property type="entry name" value="PME_inhib"/>
    <property type="match status" value="1"/>
</dbReference>
<dbReference type="AlphaFoldDB" id="A0AAN9MEK2"/>
<name>A0AAN9MEK2_CANGL</name>
<keyword evidence="2" id="KW-1015">Disulfide bond</keyword>
<reference evidence="6 7" key="1">
    <citation type="submission" date="2024-01" db="EMBL/GenBank/DDBJ databases">
        <title>The genomes of 5 underutilized Papilionoideae crops provide insights into root nodulation and disease resistanc.</title>
        <authorList>
            <person name="Jiang F."/>
        </authorList>
    </citation>
    <scope>NUCLEOTIDE SEQUENCE [LARGE SCALE GENOMIC DNA]</scope>
    <source>
        <strain evidence="6">LVBAO_FW01</strain>
        <tissue evidence="6">Leaves</tissue>
    </source>
</reference>
<dbReference type="GO" id="GO:0005576">
    <property type="term" value="C:extracellular region"/>
    <property type="evidence" value="ECO:0007669"/>
    <property type="project" value="UniProtKB-ARBA"/>
</dbReference>
<keyword evidence="1 4" id="KW-0732">Signal</keyword>
<evidence type="ECO:0000256" key="2">
    <source>
        <dbReference type="ARBA" id="ARBA00023157"/>
    </source>
</evidence>
<comment type="caution">
    <text evidence="6">The sequence shown here is derived from an EMBL/GenBank/DDBJ whole genome shotgun (WGS) entry which is preliminary data.</text>
</comment>
<keyword evidence="7" id="KW-1185">Reference proteome</keyword>
<dbReference type="CDD" id="cd15795">
    <property type="entry name" value="PMEI-Pla_a_1_like"/>
    <property type="match status" value="1"/>
</dbReference>